<evidence type="ECO:0000313" key="2">
    <source>
        <dbReference type="EMBL" id="PIL23090.1"/>
    </source>
</evidence>
<sequence>MATTTFRLSKEYTALVVPDKLLPVIQSRVGDITKAVDSEQGSTTTAQARGEGGGQPQICLQLSSSQLVKLEGTSNDGIQSSCLTGACASLPGSTAVGSQKGPGVKAVCVNCRKAKKKCDSDLGSRAGNRPPGQLTAVNPTTMRQVPGNDLTHMAPPPDTEAMYGSSASRSYYPPAGQSSHDASWYSGPSTFHPGIMSLPMQMNSHSAQNSTGLAQPSVPPMAVPQPGYPGTTGPIMNMPAFPSYFPEYTAAAQADGSVPGSAHPVPESFGMYPSSQSFATSPPFQGDWCSS</sequence>
<feature type="region of interest" description="Disordered" evidence="1">
    <location>
        <begin position="253"/>
        <end position="291"/>
    </location>
</feature>
<feature type="region of interest" description="Disordered" evidence="1">
    <location>
        <begin position="119"/>
        <end position="167"/>
    </location>
</feature>
<dbReference type="AlphaFoldDB" id="A0A2G8RNL6"/>
<protein>
    <recommendedName>
        <fullName evidence="4">Transcription factor</fullName>
    </recommendedName>
</protein>
<keyword evidence="3" id="KW-1185">Reference proteome</keyword>
<dbReference type="GO" id="GO:0000981">
    <property type="term" value="F:DNA-binding transcription factor activity, RNA polymerase II-specific"/>
    <property type="evidence" value="ECO:0007669"/>
    <property type="project" value="InterPro"/>
</dbReference>
<evidence type="ECO:0000313" key="3">
    <source>
        <dbReference type="Proteomes" id="UP000230002"/>
    </source>
</evidence>
<dbReference type="InterPro" id="IPR001138">
    <property type="entry name" value="Zn2Cys6_DnaBD"/>
</dbReference>
<dbReference type="EMBL" id="AYKW01000068">
    <property type="protein sequence ID" value="PIL23090.1"/>
    <property type="molecule type" value="Genomic_DNA"/>
</dbReference>
<evidence type="ECO:0008006" key="4">
    <source>
        <dbReference type="Google" id="ProtNLM"/>
    </source>
</evidence>
<organism evidence="2 3">
    <name type="scientific">Ganoderma sinense ZZ0214-1</name>
    <dbReference type="NCBI Taxonomy" id="1077348"/>
    <lineage>
        <taxon>Eukaryota</taxon>
        <taxon>Fungi</taxon>
        <taxon>Dikarya</taxon>
        <taxon>Basidiomycota</taxon>
        <taxon>Agaricomycotina</taxon>
        <taxon>Agaricomycetes</taxon>
        <taxon>Polyporales</taxon>
        <taxon>Polyporaceae</taxon>
        <taxon>Ganoderma</taxon>
    </lineage>
</organism>
<dbReference type="GO" id="GO:0008270">
    <property type="term" value="F:zinc ion binding"/>
    <property type="evidence" value="ECO:0007669"/>
    <property type="project" value="InterPro"/>
</dbReference>
<evidence type="ECO:0000256" key="1">
    <source>
        <dbReference type="SAM" id="MobiDB-lite"/>
    </source>
</evidence>
<gene>
    <name evidence="2" type="ORF">GSI_14398</name>
</gene>
<name>A0A2G8RNL6_9APHY</name>
<accession>A0A2G8RNL6</accession>
<feature type="compositionally biased region" description="Polar residues" evidence="1">
    <location>
        <begin position="273"/>
        <end position="291"/>
    </location>
</feature>
<comment type="caution">
    <text evidence="2">The sequence shown here is derived from an EMBL/GenBank/DDBJ whole genome shotgun (WGS) entry which is preliminary data.</text>
</comment>
<proteinExistence type="predicted"/>
<dbReference type="Proteomes" id="UP000230002">
    <property type="component" value="Unassembled WGS sequence"/>
</dbReference>
<dbReference type="CDD" id="cd00067">
    <property type="entry name" value="GAL4"/>
    <property type="match status" value="1"/>
</dbReference>
<reference evidence="2 3" key="1">
    <citation type="journal article" date="2015" name="Sci. Rep.">
        <title>Chromosome-level genome map provides insights into diverse defense mechanisms in the medicinal fungus Ganoderma sinense.</title>
        <authorList>
            <person name="Zhu Y."/>
            <person name="Xu J."/>
            <person name="Sun C."/>
            <person name="Zhou S."/>
            <person name="Xu H."/>
            <person name="Nelson D.R."/>
            <person name="Qian J."/>
            <person name="Song J."/>
            <person name="Luo H."/>
            <person name="Xiang L."/>
            <person name="Li Y."/>
            <person name="Xu Z."/>
            <person name="Ji A."/>
            <person name="Wang L."/>
            <person name="Lu S."/>
            <person name="Hayward A."/>
            <person name="Sun W."/>
            <person name="Li X."/>
            <person name="Schwartz D.C."/>
            <person name="Wang Y."/>
            <person name="Chen S."/>
        </authorList>
    </citation>
    <scope>NUCLEOTIDE SEQUENCE [LARGE SCALE GENOMIC DNA]</scope>
    <source>
        <strain evidence="2 3">ZZ0214-1</strain>
    </source>
</reference>